<dbReference type="Proteomes" id="UP000253314">
    <property type="component" value="Unassembled WGS sequence"/>
</dbReference>
<organism evidence="1 2">
    <name type="scientific">Bacillus taeanensis</name>
    <dbReference type="NCBI Taxonomy" id="273032"/>
    <lineage>
        <taxon>Bacteria</taxon>
        <taxon>Bacillati</taxon>
        <taxon>Bacillota</taxon>
        <taxon>Bacilli</taxon>
        <taxon>Bacillales</taxon>
        <taxon>Bacillaceae</taxon>
        <taxon>Bacillus</taxon>
    </lineage>
</organism>
<accession>A0A366XX34</accession>
<evidence type="ECO:0000313" key="2">
    <source>
        <dbReference type="Proteomes" id="UP000253314"/>
    </source>
</evidence>
<dbReference type="EMBL" id="QOCW01000006">
    <property type="protein sequence ID" value="RBW70128.1"/>
    <property type="molecule type" value="Genomic_DNA"/>
</dbReference>
<reference evidence="1 2" key="1">
    <citation type="submission" date="2018-07" db="EMBL/GenBank/DDBJ databases">
        <title>Lottiidibacillus patelloidae gen. nov., sp. nov., isolated from the intestinal tract of a marine limpet and the reclassification of B. taeanensis BH030017T, B. algicola KMM 3737T and B. hwajinpoensis SW-72T as genus Lottiidibacillus.</title>
        <authorList>
            <person name="Liu R."/>
            <person name="Huang Z."/>
        </authorList>
    </citation>
    <scope>NUCLEOTIDE SEQUENCE [LARGE SCALE GENOMIC DNA]</scope>
    <source>
        <strain evidence="1 2">BH030017</strain>
    </source>
</reference>
<sequence>MACFCTKLKLEADLCAGPIWCLTCNANLYLDELALSPQLKNELVQWALKYGEWIDWERDYLLKNGLELERQHNLWGILLTKQMQQELGQRYSITLSPSTSAQFYANSQQNFKEYSY</sequence>
<gene>
    <name evidence="1" type="ORF">DS031_08015</name>
</gene>
<proteinExistence type="predicted"/>
<evidence type="ECO:0000313" key="1">
    <source>
        <dbReference type="EMBL" id="RBW70128.1"/>
    </source>
</evidence>
<protein>
    <submittedName>
        <fullName evidence="1">Uncharacterized protein</fullName>
    </submittedName>
</protein>
<dbReference type="RefSeq" id="WP_113805417.1">
    <property type="nucleotide sequence ID" value="NZ_QOCW01000006.1"/>
</dbReference>
<dbReference type="AlphaFoldDB" id="A0A366XX34"/>
<keyword evidence="2" id="KW-1185">Reference proteome</keyword>
<name>A0A366XX34_9BACI</name>
<comment type="caution">
    <text evidence="1">The sequence shown here is derived from an EMBL/GenBank/DDBJ whole genome shotgun (WGS) entry which is preliminary data.</text>
</comment>
<dbReference type="OrthoDB" id="2084083at2"/>